<comment type="catalytic activity">
    <reaction evidence="6">
        <text>GTP + H2O = GDP + phosphate + H(+)</text>
        <dbReference type="Rhea" id="RHEA:19669"/>
        <dbReference type="ChEBI" id="CHEBI:15377"/>
        <dbReference type="ChEBI" id="CHEBI:15378"/>
        <dbReference type="ChEBI" id="CHEBI:37565"/>
        <dbReference type="ChEBI" id="CHEBI:43474"/>
        <dbReference type="ChEBI" id="CHEBI:58189"/>
    </reaction>
    <physiologicalReaction direction="left-to-right" evidence="6">
        <dbReference type="Rhea" id="RHEA:19670"/>
    </physiologicalReaction>
</comment>
<keyword evidence="2" id="KW-0378">Hydrolase</keyword>
<dbReference type="SUPFAM" id="SSF90002">
    <property type="entry name" value="Hypothetical protein YjiA, C-terminal domain"/>
    <property type="match status" value="1"/>
</dbReference>
<dbReference type="PANTHER" id="PTHR13748">
    <property type="entry name" value="COBW-RELATED"/>
    <property type="match status" value="1"/>
</dbReference>
<evidence type="ECO:0000256" key="5">
    <source>
        <dbReference type="ARBA" id="ARBA00045658"/>
    </source>
</evidence>
<keyword evidence="1" id="KW-0547">Nucleotide-binding</keyword>
<keyword evidence="3" id="KW-0143">Chaperone</keyword>
<dbReference type="Proteomes" id="UP001163821">
    <property type="component" value="Unassembled WGS sequence"/>
</dbReference>
<dbReference type="InterPro" id="IPR051316">
    <property type="entry name" value="Zinc-reg_GTPase_activator"/>
</dbReference>
<dbReference type="GO" id="GO:0016787">
    <property type="term" value="F:hydrolase activity"/>
    <property type="evidence" value="ECO:0007669"/>
    <property type="project" value="UniProtKB-KW"/>
</dbReference>
<dbReference type="InterPro" id="IPR003495">
    <property type="entry name" value="CobW/HypB/UreG_nucleotide-bd"/>
</dbReference>
<dbReference type="SUPFAM" id="SSF52540">
    <property type="entry name" value="P-loop containing nucleoside triphosphate hydrolases"/>
    <property type="match status" value="1"/>
</dbReference>
<dbReference type="GO" id="GO:0005737">
    <property type="term" value="C:cytoplasm"/>
    <property type="evidence" value="ECO:0007669"/>
    <property type="project" value="TreeGrafter"/>
</dbReference>
<dbReference type="InterPro" id="IPR011629">
    <property type="entry name" value="CobW-like_C"/>
</dbReference>
<dbReference type="SMART" id="SM00833">
    <property type="entry name" value="CobW_C"/>
    <property type="match status" value="1"/>
</dbReference>
<dbReference type="CDD" id="cd03112">
    <property type="entry name" value="CobW-like"/>
    <property type="match status" value="1"/>
</dbReference>
<dbReference type="Pfam" id="PF07683">
    <property type="entry name" value="CobW_C"/>
    <property type="match status" value="1"/>
</dbReference>
<reference evidence="8" key="1">
    <citation type="submission" date="2022-10" db="EMBL/GenBank/DDBJ databases">
        <title>Gaoshiqiia sediminis gen. nov., sp. nov., isolated from coastal sediment.</title>
        <authorList>
            <person name="Yu W.X."/>
            <person name="Mu D.S."/>
            <person name="Du J.Z."/>
            <person name="Liang Y.Q."/>
        </authorList>
    </citation>
    <scope>NUCLEOTIDE SEQUENCE</scope>
    <source>
        <strain evidence="8">A06</strain>
    </source>
</reference>
<evidence type="ECO:0000259" key="7">
    <source>
        <dbReference type="SMART" id="SM00833"/>
    </source>
</evidence>
<dbReference type="InterPro" id="IPR027417">
    <property type="entry name" value="P-loop_NTPase"/>
</dbReference>
<evidence type="ECO:0000256" key="4">
    <source>
        <dbReference type="ARBA" id="ARBA00034320"/>
    </source>
</evidence>
<evidence type="ECO:0000256" key="1">
    <source>
        <dbReference type="ARBA" id="ARBA00022741"/>
    </source>
</evidence>
<dbReference type="InterPro" id="IPR036627">
    <property type="entry name" value="CobW-likC_sf"/>
</dbReference>
<accession>A0AA41Y9J7</accession>
<dbReference type="Gene3D" id="3.40.50.300">
    <property type="entry name" value="P-loop containing nucleotide triphosphate hydrolases"/>
    <property type="match status" value="1"/>
</dbReference>
<evidence type="ECO:0000256" key="6">
    <source>
        <dbReference type="ARBA" id="ARBA00049117"/>
    </source>
</evidence>
<sequence>MKLGTYQVKEDVKIPVVLVTGFLGAGKTTFINEIIKSHRHLKLALVENEFGATSVDQDLIVGMRSENIFDLSNGCICCSISNEFSLTLLDLADKAGEIDYLLIETTGVANLSNVVRPFYSDEDLKARFNLLGSICLVDALNAEQQLQGTEQQMQVILSDFLLMNKTAGVDEKTLADLERRLLAFNSHTTIRQTNFSRLIDFQLETFAESIQNRFEQKLVQPVMFRVVETKKYTTFTHQFRGDVDLARFQYWFNYFAAINQSHIYRVKGILYPKGSPEKVIVQSVGGAVSYEGGSFISPLEEKVNTLVFIGNGIDNERIASELDRYLNHN</sequence>
<evidence type="ECO:0000256" key="2">
    <source>
        <dbReference type="ARBA" id="ARBA00022801"/>
    </source>
</evidence>
<dbReference type="AlphaFoldDB" id="A0AA41Y9J7"/>
<gene>
    <name evidence="8" type="ORF">N2K84_03265</name>
</gene>
<name>A0AA41Y9J7_9BACT</name>
<feature type="domain" description="CobW C-terminal" evidence="7">
    <location>
        <begin position="232"/>
        <end position="326"/>
    </location>
</feature>
<evidence type="ECO:0000313" key="9">
    <source>
        <dbReference type="Proteomes" id="UP001163821"/>
    </source>
</evidence>
<proteinExistence type="inferred from homology"/>
<dbReference type="EMBL" id="JAPAAF010000003">
    <property type="protein sequence ID" value="MCW0481735.1"/>
    <property type="molecule type" value="Genomic_DNA"/>
</dbReference>
<dbReference type="Gene3D" id="3.30.1220.10">
    <property type="entry name" value="CobW-like, C-terminal domain"/>
    <property type="match status" value="1"/>
</dbReference>
<dbReference type="GO" id="GO:0000166">
    <property type="term" value="F:nucleotide binding"/>
    <property type="evidence" value="ECO:0007669"/>
    <property type="project" value="UniProtKB-KW"/>
</dbReference>
<dbReference type="Pfam" id="PF02492">
    <property type="entry name" value="cobW"/>
    <property type="match status" value="1"/>
</dbReference>
<evidence type="ECO:0000256" key="3">
    <source>
        <dbReference type="ARBA" id="ARBA00023186"/>
    </source>
</evidence>
<comment type="caution">
    <text evidence="8">The sequence shown here is derived from an EMBL/GenBank/DDBJ whole genome shotgun (WGS) entry which is preliminary data.</text>
</comment>
<comment type="function">
    <text evidence="5">Zinc chaperone that directly transfers zinc cofactor to target proteins, thereby activating them. Zinc is transferred from the CXCC motif in the GTPase domain to the zinc binding site in target proteins in a process requiring GTP hydrolysis.</text>
</comment>
<dbReference type="PANTHER" id="PTHR13748:SF62">
    <property type="entry name" value="COBW DOMAIN-CONTAINING PROTEIN"/>
    <property type="match status" value="1"/>
</dbReference>
<evidence type="ECO:0000313" key="8">
    <source>
        <dbReference type="EMBL" id="MCW0481735.1"/>
    </source>
</evidence>
<organism evidence="8 9">
    <name type="scientific">Gaoshiqia sediminis</name>
    <dbReference type="NCBI Taxonomy" id="2986998"/>
    <lineage>
        <taxon>Bacteria</taxon>
        <taxon>Pseudomonadati</taxon>
        <taxon>Bacteroidota</taxon>
        <taxon>Bacteroidia</taxon>
        <taxon>Marinilabiliales</taxon>
        <taxon>Prolixibacteraceae</taxon>
        <taxon>Gaoshiqia</taxon>
    </lineage>
</organism>
<protein>
    <submittedName>
        <fullName evidence="8">GTP-binding protein</fullName>
    </submittedName>
</protein>
<comment type="similarity">
    <text evidence="4">Belongs to the SIMIBI class G3E GTPase family. ZNG1 subfamily.</text>
</comment>
<keyword evidence="9" id="KW-1185">Reference proteome</keyword>
<dbReference type="RefSeq" id="WP_282590345.1">
    <property type="nucleotide sequence ID" value="NZ_JAPAAF010000003.1"/>
</dbReference>